<evidence type="ECO:0000259" key="2">
    <source>
        <dbReference type="Pfam" id="PF02517"/>
    </source>
</evidence>
<feature type="transmembrane region" description="Helical" evidence="1">
    <location>
        <begin position="41"/>
        <end position="62"/>
    </location>
</feature>
<comment type="caution">
    <text evidence="3">The sequence shown here is derived from an EMBL/GenBank/DDBJ whole genome shotgun (WGS) entry which is preliminary data.</text>
</comment>
<dbReference type="AlphaFoldDB" id="A0A839E4K4"/>
<feature type="transmembrane region" description="Helical" evidence="1">
    <location>
        <begin position="253"/>
        <end position="274"/>
    </location>
</feature>
<dbReference type="Pfam" id="PF02517">
    <property type="entry name" value="Rce1-like"/>
    <property type="match status" value="1"/>
</dbReference>
<protein>
    <recommendedName>
        <fullName evidence="2">CAAX prenyl protease 2/Lysostaphin resistance protein A-like domain-containing protein</fullName>
    </recommendedName>
</protein>
<accession>A0A839E4K4</accession>
<sequence>MSASSTASTDRTMSSPLRAWLLPTRPAEPARVADPAQRRAIGIELVLVFVTTLGLSGLRSLLSLLDALLRPAPLASQDAAINTPQARSGLLDLLGQLLNILQLFAWGALGAYLLWRGGVVLARVGFDRDRPLKDALGGVGLAALIGIPGLGLYLVAHALGLNLTVQPSTLEGQWWRAPVLVLAAFGNSFAEEILVVGYLLTRTRQLGWTENRALWLSAVLRGSYHLYQGFGGFVGNVVMGLVYGRVWQRTHRIWALILGHGLIDVVAFVGYALLRGEVSWLP</sequence>
<evidence type="ECO:0000313" key="3">
    <source>
        <dbReference type="EMBL" id="MBA8827526.1"/>
    </source>
</evidence>
<feature type="transmembrane region" description="Helical" evidence="1">
    <location>
        <begin position="93"/>
        <end position="115"/>
    </location>
</feature>
<proteinExistence type="predicted"/>
<reference evidence="3 4" key="1">
    <citation type="submission" date="2020-07" db="EMBL/GenBank/DDBJ databases">
        <title>Sequencing the genomes of 1000 actinobacteria strains.</title>
        <authorList>
            <person name="Klenk H.-P."/>
        </authorList>
    </citation>
    <scope>NUCLEOTIDE SEQUENCE [LARGE SCALE GENOMIC DNA]</scope>
    <source>
        <strain evidence="3 4">DSM 45975</strain>
    </source>
</reference>
<dbReference type="Proteomes" id="UP000569329">
    <property type="component" value="Unassembled WGS sequence"/>
</dbReference>
<dbReference type="InterPro" id="IPR003675">
    <property type="entry name" value="Rce1/LyrA-like_dom"/>
</dbReference>
<keyword evidence="1" id="KW-1133">Transmembrane helix</keyword>
<dbReference type="EMBL" id="JACGWZ010000008">
    <property type="protein sequence ID" value="MBA8827526.1"/>
    <property type="molecule type" value="Genomic_DNA"/>
</dbReference>
<keyword evidence="1" id="KW-0472">Membrane</keyword>
<keyword evidence="1" id="KW-0812">Transmembrane</keyword>
<evidence type="ECO:0000313" key="4">
    <source>
        <dbReference type="Proteomes" id="UP000569329"/>
    </source>
</evidence>
<dbReference type="GO" id="GO:0080120">
    <property type="term" value="P:CAAX-box protein maturation"/>
    <property type="evidence" value="ECO:0007669"/>
    <property type="project" value="UniProtKB-ARBA"/>
</dbReference>
<evidence type="ECO:0000256" key="1">
    <source>
        <dbReference type="SAM" id="Phobius"/>
    </source>
</evidence>
<keyword evidence="4" id="KW-1185">Reference proteome</keyword>
<feature type="domain" description="CAAX prenyl protease 2/Lysostaphin resistance protein A-like" evidence="2">
    <location>
        <begin position="174"/>
        <end position="266"/>
    </location>
</feature>
<name>A0A839E4K4_9PSEU</name>
<organism evidence="3 4">
    <name type="scientific">Halosaccharopolyspora lacisalsi</name>
    <dbReference type="NCBI Taxonomy" id="1000566"/>
    <lineage>
        <taxon>Bacteria</taxon>
        <taxon>Bacillati</taxon>
        <taxon>Actinomycetota</taxon>
        <taxon>Actinomycetes</taxon>
        <taxon>Pseudonocardiales</taxon>
        <taxon>Pseudonocardiaceae</taxon>
        <taxon>Halosaccharopolyspora</taxon>
    </lineage>
</organism>
<gene>
    <name evidence="3" type="ORF">FHX42_004922</name>
</gene>
<dbReference type="GO" id="GO:0004175">
    <property type="term" value="F:endopeptidase activity"/>
    <property type="evidence" value="ECO:0007669"/>
    <property type="project" value="UniProtKB-ARBA"/>
</dbReference>
<feature type="transmembrane region" description="Helical" evidence="1">
    <location>
        <begin position="136"/>
        <end position="159"/>
    </location>
</feature>